<dbReference type="Pfam" id="PF25990">
    <property type="entry name" value="Beta-barrel_YknX"/>
    <property type="match status" value="1"/>
</dbReference>
<gene>
    <name evidence="8" type="ORF">K6V98_00485</name>
</gene>
<name>A0ABS7MHL6_9ACTN</name>
<dbReference type="RefSeq" id="WP_222198576.1">
    <property type="nucleotide sequence ID" value="NZ_JAIMFO010000004.1"/>
</dbReference>
<dbReference type="InterPro" id="IPR058636">
    <property type="entry name" value="Beta-barrel_YknX"/>
</dbReference>
<dbReference type="PANTHER" id="PTHR32347">
    <property type="entry name" value="EFFLUX SYSTEM COMPONENT YKNX-RELATED"/>
    <property type="match status" value="1"/>
</dbReference>
<feature type="transmembrane region" description="Helical" evidence="6">
    <location>
        <begin position="76"/>
        <end position="96"/>
    </location>
</feature>
<organism evidence="8 9">
    <name type="scientific">Collinsella ureilytica</name>
    <dbReference type="NCBI Taxonomy" id="2869515"/>
    <lineage>
        <taxon>Bacteria</taxon>
        <taxon>Bacillati</taxon>
        <taxon>Actinomycetota</taxon>
        <taxon>Coriobacteriia</taxon>
        <taxon>Coriobacteriales</taxon>
        <taxon>Coriobacteriaceae</taxon>
        <taxon>Collinsella</taxon>
    </lineage>
</organism>
<feature type="compositionally biased region" description="Polar residues" evidence="5">
    <location>
        <begin position="497"/>
        <end position="506"/>
    </location>
</feature>
<protein>
    <submittedName>
        <fullName evidence="8">Efflux RND transporter periplasmic adaptor subunit</fullName>
    </submittedName>
</protein>
<evidence type="ECO:0000313" key="8">
    <source>
        <dbReference type="EMBL" id="MBY4796848.1"/>
    </source>
</evidence>
<dbReference type="PANTHER" id="PTHR32347:SF23">
    <property type="entry name" value="BLL5650 PROTEIN"/>
    <property type="match status" value="1"/>
</dbReference>
<evidence type="ECO:0000256" key="6">
    <source>
        <dbReference type="SAM" id="Phobius"/>
    </source>
</evidence>
<feature type="compositionally biased region" description="Basic and acidic residues" evidence="5">
    <location>
        <begin position="484"/>
        <end position="495"/>
    </location>
</feature>
<accession>A0ABS7MHL6</accession>
<dbReference type="InterPro" id="IPR050465">
    <property type="entry name" value="UPF0194_transport"/>
</dbReference>
<dbReference type="NCBIfam" id="TIGR01730">
    <property type="entry name" value="RND_mfp"/>
    <property type="match status" value="1"/>
</dbReference>
<evidence type="ECO:0000256" key="4">
    <source>
        <dbReference type="SAM" id="Coils"/>
    </source>
</evidence>
<reference evidence="8 9" key="1">
    <citation type="submission" date="2021-08" db="EMBL/GenBank/DDBJ databases">
        <title>Collinsella faecalis sp. nov. isolated from swine faeces.</title>
        <authorList>
            <person name="Oh B.S."/>
            <person name="Lee J.H."/>
        </authorList>
    </citation>
    <scope>NUCLEOTIDE SEQUENCE [LARGE SCALE GENOMIC DNA]</scope>
    <source>
        <strain evidence="8 9">AGMB00827</strain>
    </source>
</reference>
<evidence type="ECO:0000256" key="3">
    <source>
        <dbReference type="ARBA" id="ARBA00023054"/>
    </source>
</evidence>
<dbReference type="Proteomes" id="UP000700908">
    <property type="component" value="Unassembled WGS sequence"/>
</dbReference>
<evidence type="ECO:0000256" key="1">
    <source>
        <dbReference type="ARBA" id="ARBA00004196"/>
    </source>
</evidence>
<evidence type="ECO:0000256" key="5">
    <source>
        <dbReference type="SAM" id="MobiDB-lite"/>
    </source>
</evidence>
<feature type="region of interest" description="Disordered" evidence="5">
    <location>
        <begin position="444"/>
        <end position="506"/>
    </location>
</feature>
<comment type="caution">
    <text evidence="8">The sequence shown here is derived from an EMBL/GenBank/DDBJ whole genome shotgun (WGS) entry which is preliminary data.</text>
</comment>
<evidence type="ECO:0000313" key="9">
    <source>
        <dbReference type="Proteomes" id="UP000700908"/>
    </source>
</evidence>
<feature type="domain" description="YknX-like beta-barrel" evidence="7">
    <location>
        <begin position="280"/>
        <end position="365"/>
    </location>
</feature>
<keyword evidence="6" id="KW-0812">Transmembrane</keyword>
<dbReference type="Gene3D" id="2.40.30.170">
    <property type="match status" value="1"/>
</dbReference>
<evidence type="ECO:0000259" key="7">
    <source>
        <dbReference type="Pfam" id="PF25990"/>
    </source>
</evidence>
<keyword evidence="3 4" id="KW-0175">Coiled coil</keyword>
<dbReference type="Gene3D" id="2.40.420.20">
    <property type="match status" value="1"/>
</dbReference>
<keyword evidence="6" id="KW-0472">Membrane</keyword>
<dbReference type="EMBL" id="JAIMFO010000004">
    <property type="protein sequence ID" value="MBY4796848.1"/>
    <property type="molecule type" value="Genomic_DNA"/>
</dbReference>
<feature type="coiled-coil region" evidence="4">
    <location>
        <begin position="164"/>
        <end position="235"/>
    </location>
</feature>
<comment type="similarity">
    <text evidence="2">Belongs to the membrane fusion protein (MFP) (TC 8.A.1) family.</text>
</comment>
<proteinExistence type="inferred from homology"/>
<dbReference type="InterPro" id="IPR006143">
    <property type="entry name" value="RND_pump_MFP"/>
</dbReference>
<sequence length="506" mass="52635">MSDTNEPHIPIKPQTEAQNPVPPIPPVPSTQATTKLSPPSEALANVSDVGSTDDEVYAKLKAKRAERRRRKIRRRAIIGGFIAAVIILLVVLVHIFSQKPDQLTEPVVDMATRGEYTTTVRASGSLEPLSATVITPEVTGTFSEVDVVAGQTVQKGDVVLKVKNDDLDRTIAEAQRALKTAKRNLAAAREAEDMLNSDDTEGVDEKGATATANGVEDAKAAVEAAQATLDQAIAQGDKRTVTSPLTGSVVAMNARVGAPVVGTGERAGEPPVMIADLSQMKVTVQVDEANIAKVAVDQEASVTFAALPELTLSGKVTGIASIASNLGQGGPMGYHDPGGAGATFAVDILIPEPDPRLKPGMSAQVSLITERIEDVIMVPVTALQTDDGEHFHVNVQVDPEKHTYESREVTVVAKNEDMAVIGRPADVVSDMPESPVADGEALIISGGTPVNAGSSDHMAPTGAEDHGSAPRDGSSEATAAQGEADARGAEGKAEDGQQGSTENSEG</sequence>
<evidence type="ECO:0000256" key="2">
    <source>
        <dbReference type="ARBA" id="ARBA00009477"/>
    </source>
</evidence>
<feature type="region of interest" description="Disordered" evidence="5">
    <location>
        <begin position="1"/>
        <end position="48"/>
    </location>
</feature>
<keyword evidence="9" id="KW-1185">Reference proteome</keyword>
<comment type="subcellular location">
    <subcellularLocation>
        <location evidence="1">Cell envelope</location>
    </subcellularLocation>
</comment>
<dbReference type="SUPFAM" id="SSF111369">
    <property type="entry name" value="HlyD-like secretion proteins"/>
    <property type="match status" value="1"/>
</dbReference>
<keyword evidence="6" id="KW-1133">Transmembrane helix</keyword>
<dbReference type="Gene3D" id="2.40.50.100">
    <property type="match status" value="1"/>
</dbReference>